<comment type="caution">
    <text evidence="2">The sequence shown here is derived from an EMBL/GenBank/DDBJ whole genome shotgun (WGS) entry which is preliminary data.</text>
</comment>
<dbReference type="EMBL" id="JAERQM010000009">
    <property type="protein sequence ID" value="MBU8546747.1"/>
    <property type="molecule type" value="Genomic_DNA"/>
</dbReference>
<organism evidence="2 3">
    <name type="scientific">Falsiroseomonas oleicola</name>
    <dbReference type="NCBI Taxonomy" id="2801474"/>
    <lineage>
        <taxon>Bacteria</taxon>
        <taxon>Pseudomonadati</taxon>
        <taxon>Pseudomonadota</taxon>
        <taxon>Alphaproteobacteria</taxon>
        <taxon>Acetobacterales</taxon>
        <taxon>Roseomonadaceae</taxon>
        <taxon>Falsiroseomonas</taxon>
    </lineage>
</organism>
<sequence length="207" mass="22028">MATSSSSGSDAVLTDTALLLCDLQNDFIHPDGAYGRAGQGAAEIAAIPARLKPLADAVRAKGGWIASTHFTLFTGKGGEPFIDPHLRHLRPFLKKGDFVQGSWGHAVVDELAPSDLPVEKVGYDAFYQTRLEWILRKAGVRKLLVSGIVTNGGVASTVRGAHVREFDVTVLEDACAAFSREVHETAIAALRPVAKISTVAAELAKLQ</sequence>
<dbReference type="Proteomes" id="UP000689967">
    <property type="component" value="Unassembled WGS sequence"/>
</dbReference>
<evidence type="ECO:0000313" key="3">
    <source>
        <dbReference type="Proteomes" id="UP000689967"/>
    </source>
</evidence>
<evidence type="ECO:0000313" key="2">
    <source>
        <dbReference type="EMBL" id="MBU8546747.1"/>
    </source>
</evidence>
<dbReference type="GO" id="GO:0016787">
    <property type="term" value="F:hydrolase activity"/>
    <property type="evidence" value="ECO:0007669"/>
    <property type="project" value="UniProtKB-KW"/>
</dbReference>
<evidence type="ECO:0000259" key="1">
    <source>
        <dbReference type="Pfam" id="PF00857"/>
    </source>
</evidence>
<dbReference type="PANTHER" id="PTHR43540:SF6">
    <property type="entry name" value="ISOCHORISMATASE-LIKE DOMAIN-CONTAINING PROTEIN"/>
    <property type="match status" value="1"/>
</dbReference>
<dbReference type="Pfam" id="PF00857">
    <property type="entry name" value="Isochorismatase"/>
    <property type="match status" value="1"/>
</dbReference>
<keyword evidence="2" id="KW-0378">Hydrolase</keyword>
<accession>A0ABS6HG58</accession>
<dbReference type="InterPro" id="IPR050272">
    <property type="entry name" value="Isochorismatase-like_hydrls"/>
</dbReference>
<dbReference type="PANTHER" id="PTHR43540">
    <property type="entry name" value="PEROXYUREIDOACRYLATE/UREIDOACRYLATE AMIDOHYDROLASE-RELATED"/>
    <property type="match status" value="1"/>
</dbReference>
<proteinExistence type="predicted"/>
<dbReference type="InterPro" id="IPR000868">
    <property type="entry name" value="Isochorismatase-like_dom"/>
</dbReference>
<dbReference type="RefSeq" id="WP_216878763.1">
    <property type="nucleotide sequence ID" value="NZ_JAERQM010000009.1"/>
</dbReference>
<name>A0ABS6HG58_9PROT</name>
<reference evidence="2 3" key="1">
    <citation type="submission" date="2021-01" db="EMBL/GenBank/DDBJ databases">
        <title>Roseomonas sp. nov, a bacterium isolated from an oil production mixture in Yumen Oilfield.</title>
        <authorList>
            <person name="Wu D."/>
        </authorList>
    </citation>
    <scope>NUCLEOTIDE SEQUENCE [LARGE SCALE GENOMIC DNA]</scope>
    <source>
        <strain evidence="2 3">ROY-5-3</strain>
    </source>
</reference>
<keyword evidence="3" id="KW-1185">Reference proteome</keyword>
<gene>
    <name evidence="2" type="ORF">JJQ90_23715</name>
</gene>
<dbReference type="CDD" id="cd00431">
    <property type="entry name" value="cysteine_hydrolases"/>
    <property type="match status" value="1"/>
</dbReference>
<feature type="domain" description="Isochorismatase-like" evidence="1">
    <location>
        <begin position="16"/>
        <end position="200"/>
    </location>
</feature>
<protein>
    <submittedName>
        <fullName evidence="2">Cysteine hydrolase</fullName>
    </submittedName>
</protein>